<protein>
    <recommendedName>
        <fullName evidence="4">UDP-2,4-diacetamido-2,4, 6-trideoxy-beta-L-altropyranose hydrolase</fullName>
    </recommendedName>
</protein>
<feature type="region of interest" description="Disordered" evidence="1">
    <location>
        <begin position="1"/>
        <end position="33"/>
    </location>
</feature>
<evidence type="ECO:0000313" key="2">
    <source>
        <dbReference type="EMBL" id="GAB0056194.1"/>
    </source>
</evidence>
<gene>
    <name evidence="2" type="ORF">SIID45300_00499</name>
</gene>
<dbReference type="EMBL" id="BAAFGK010000002">
    <property type="protein sequence ID" value="GAB0056194.1"/>
    <property type="molecule type" value="Genomic_DNA"/>
</dbReference>
<dbReference type="Gene3D" id="3.40.50.2000">
    <property type="entry name" value="Glycogen Phosphorylase B"/>
    <property type="match status" value="1"/>
</dbReference>
<evidence type="ECO:0000256" key="1">
    <source>
        <dbReference type="SAM" id="MobiDB-lite"/>
    </source>
</evidence>
<feature type="compositionally biased region" description="Polar residues" evidence="1">
    <location>
        <begin position="1"/>
        <end position="11"/>
    </location>
</feature>
<dbReference type="Proteomes" id="UP001628193">
    <property type="component" value="Unassembled WGS sequence"/>
</dbReference>
<accession>A0ABQ0C5P3</accession>
<reference evidence="2 3" key="1">
    <citation type="submission" date="2024-09" db="EMBL/GenBank/DDBJ databases">
        <title>Draft genome sequence of Candidatus Magnetaquicoccaceae bacterium FCR-1.</title>
        <authorList>
            <person name="Shimoshige H."/>
            <person name="Shimamura S."/>
            <person name="Taoka A."/>
            <person name="Kobayashi H."/>
            <person name="Maekawa T."/>
        </authorList>
    </citation>
    <scope>NUCLEOTIDE SEQUENCE [LARGE SCALE GENOMIC DNA]</scope>
    <source>
        <strain evidence="2 3">FCR-1</strain>
    </source>
</reference>
<organism evidence="2 3">
    <name type="scientific">Candidatus Magnetaquiglobus chichijimensis</name>
    <dbReference type="NCBI Taxonomy" id="3141448"/>
    <lineage>
        <taxon>Bacteria</taxon>
        <taxon>Pseudomonadati</taxon>
        <taxon>Pseudomonadota</taxon>
        <taxon>Magnetococcia</taxon>
        <taxon>Magnetococcales</taxon>
        <taxon>Candidatus Magnetaquicoccaceae</taxon>
        <taxon>Candidatus Magnetaquiglobus</taxon>
    </lineage>
</organism>
<dbReference type="Gene3D" id="3.40.50.11190">
    <property type="match status" value="1"/>
</dbReference>
<comment type="caution">
    <text evidence="2">The sequence shown here is derived from an EMBL/GenBank/DDBJ whole genome shotgun (WGS) entry which is preliminary data.</text>
</comment>
<evidence type="ECO:0000313" key="3">
    <source>
        <dbReference type="Proteomes" id="UP001628193"/>
    </source>
</evidence>
<proteinExistence type="predicted"/>
<name>A0ABQ0C5P3_9PROT</name>
<evidence type="ECO:0008006" key="4">
    <source>
        <dbReference type="Google" id="ProtNLM"/>
    </source>
</evidence>
<sequence>MKQNQKTNLGGSASALKPGTLRSPAPCKGMDPESLRPMKPSHLIFRLDADQRIGIGHLRRCLVLADAARLIGIESTFVLGCGADESRQVVLESGYPCQVLLSEEAYDADVIVGPGGTTDHFAIMMLDMSHFRTFEHLREFELYLHALRHRFCGVAILDAAYCDSLRARLQNPAADCIISPYCGEIPVEPVNGILYCNGTAYYPLDSCYRMAETWERPIRRTGDRVLISCGGADPLAVTLRIQQALERIDDRRLDARIVVGPCFPEPLRLEINRLSLHSRHHVELLPSPRNLAEWMIWSDLAISLSGLTKYELAATGTPTLLLSIDHAHADINRPFEEAGSSLHLGVAVEVDAHTLAQEVVKLLENVSLRLEMSGRGRKLVDGRGAERILHSLTVELPKGGPRYGG</sequence>
<dbReference type="SUPFAM" id="SSF53756">
    <property type="entry name" value="UDP-Glycosyltransferase/glycogen phosphorylase"/>
    <property type="match status" value="1"/>
</dbReference>
<keyword evidence="3" id="KW-1185">Reference proteome</keyword>